<dbReference type="AlphaFoldDB" id="A0A9X1WZH5"/>
<feature type="domain" description="Type I restriction modification DNA specificity" evidence="4">
    <location>
        <begin position="217"/>
        <end position="380"/>
    </location>
</feature>
<dbReference type="RefSeq" id="WP_241573690.1">
    <property type="nucleotide sequence ID" value="NZ_JAKUML010000023.1"/>
</dbReference>
<keyword evidence="3" id="KW-0238">DNA-binding</keyword>
<dbReference type="Gene3D" id="3.90.220.20">
    <property type="entry name" value="DNA methylase specificity domains"/>
    <property type="match status" value="2"/>
</dbReference>
<dbReference type="PANTHER" id="PTHR30408">
    <property type="entry name" value="TYPE-1 RESTRICTION ENZYME ECOKI SPECIFICITY PROTEIN"/>
    <property type="match status" value="1"/>
</dbReference>
<dbReference type="GO" id="GO:0016787">
    <property type="term" value="F:hydrolase activity"/>
    <property type="evidence" value="ECO:0007669"/>
    <property type="project" value="UniProtKB-KW"/>
</dbReference>
<feature type="domain" description="Type I restriction modification DNA specificity" evidence="4">
    <location>
        <begin position="78"/>
        <end position="185"/>
    </location>
</feature>
<protein>
    <submittedName>
        <fullName evidence="5">Restriction endonuclease subunit S</fullName>
        <ecNumber evidence="5">3.1.21.-</ecNumber>
    </submittedName>
</protein>
<dbReference type="InterPro" id="IPR000055">
    <property type="entry name" value="Restrct_endonuc_typeI_TRD"/>
</dbReference>
<evidence type="ECO:0000256" key="1">
    <source>
        <dbReference type="ARBA" id="ARBA00010923"/>
    </source>
</evidence>
<gene>
    <name evidence="5" type="ORF">MKI79_11265</name>
</gene>
<evidence type="ECO:0000313" key="6">
    <source>
        <dbReference type="Proteomes" id="UP001139701"/>
    </source>
</evidence>
<dbReference type="InterPro" id="IPR044946">
    <property type="entry name" value="Restrct_endonuc_typeI_TRD_sf"/>
</dbReference>
<dbReference type="SUPFAM" id="SSF116734">
    <property type="entry name" value="DNA methylase specificity domain"/>
    <property type="match status" value="2"/>
</dbReference>
<keyword evidence="5" id="KW-0378">Hydrolase</keyword>
<dbReference type="PANTHER" id="PTHR30408:SF12">
    <property type="entry name" value="TYPE I RESTRICTION ENZYME MJAVIII SPECIFICITY SUBUNIT"/>
    <property type="match status" value="1"/>
</dbReference>
<dbReference type="Pfam" id="PF01420">
    <property type="entry name" value="Methylase_S"/>
    <property type="match status" value="2"/>
</dbReference>
<dbReference type="EC" id="3.1.21.-" evidence="5"/>
<evidence type="ECO:0000256" key="2">
    <source>
        <dbReference type="ARBA" id="ARBA00022747"/>
    </source>
</evidence>
<dbReference type="Proteomes" id="UP001139701">
    <property type="component" value="Unassembled WGS sequence"/>
</dbReference>
<keyword evidence="5" id="KW-0540">Nuclease</keyword>
<accession>A0A9X1WZH5</accession>
<comment type="caution">
    <text evidence="5">The sequence shown here is derived from an EMBL/GenBank/DDBJ whole genome shotgun (WGS) entry which is preliminary data.</text>
</comment>
<dbReference type="GO" id="GO:0009307">
    <property type="term" value="P:DNA restriction-modification system"/>
    <property type="evidence" value="ECO:0007669"/>
    <property type="project" value="UniProtKB-KW"/>
</dbReference>
<name>A0A9X1WZH5_9GAMM</name>
<keyword evidence="6" id="KW-1185">Reference proteome</keyword>
<dbReference type="EMBL" id="JAKUML010000023">
    <property type="protein sequence ID" value="MCJ8147453.1"/>
    <property type="molecule type" value="Genomic_DNA"/>
</dbReference>
<keyword evidence="5" id="KW-0255">Endonuclease</keyword>
<dbReference type="GO" id="GO:0004519">
    <property type="term" value="F:endonuclease activity"/>
    <property type="evidence" value="ECO:0007669"/>
    <property type="project" value="UniProtKB-KW"/>
</dbReference>
<reference evidence="5" key="1">
    <citation type="submission" date="2022-02" db="EMBL/GenBank/DDBJ databases">
        <title>Acinetobacter A3.8 sp. nov., isolated from Sediment (Zhairuo Island).</title>
        <authorList>
            <person name="Zheng K."/>
        </authorList>
    </citation>
    <scope>NUCLEOTIDE SEQUENCE</scope>
    <source>
        <strain evidence="5">A3.8</strain>
    </source>
</reference>
<keyword evidence="2" id="KW-0680">Restriction system</keyword>
<dbReference type="InterPro" id="IPR052021">
    <property type="entry name" value="Type-I_RS_S_subunit"/>
</dbReference>
<dbReference type="GO" id="GO:0003677">
    <property type="term" value="F:DNA binding"/>
    <property type="evidence" value="ECO:0007669"/>
    <property type="project" value="UniProtKB-KW"/>
</dbReference>
<evidence type="ECO:0000256" key="3">
    <source>
        <dbReference type="ARBA" id="ARBA00023125"/>
    </source>
</evidence>
<sequence length="395" mass="44999">MAAPKLRFKEFDGDWISKKIIDLADYVDYRGKTPKKVESGILLVTAKNIKQGYLDYSASQEFIEESAFDDVMRRGKVELNDVLITTEAPLGNVASVDRTDIALAQRVIKYRGKIDLLDNLFLKQKFLSESFQEILKSKATGGTVQGIKGSVLHQIPLIVPSKEEQTKIASFLSAVDEKISQLTQKHELLSQYKQGMMQKLFSQQIRFKADDGSEFGEWETHQIQKVFTNKSKNYDPQNVENLPCIELEHLSQNTGEILGTISSLEQKSTKNFFEPNSVLFGKLRPYLRKFAKPQFKGVCSSEIWVLNGLKISNDYLFQYIQSEQFTELTNIQSGSKMPRADWNIIANSEIEYPSSEEQTKIASFLSAIDQKIEVVAQQIQHAKLWKKGLLQQMFV</sequence>
<evidence type="ECO:0000259" key="4">
    <source>
        <dbReference type="Pfam" id="PF01420"/>
    </source>
</evidence>
<evidence type="ECO:0000313" key="5">
    <source>
        <dbReference type="EMBL" id="MCJ8147453.1"/>
    </source>
</evidence>
<comment type="similarity">
    <text evidence="1">Belongs to the type-I restriction system S methylase family.</text>
</comment>
<organism evidence="5 6">
    <name type="scientific">Acinetobacter sedimenti</name>
    <dbReference type="NCBI Taxonomy" id="2919922"/>
    <lineage>
        <taxon>Bacteria</taxon>
        <taxon>Pseudomonadati</taxon>
        <taxon>Pseudomonadota</taxon>
        <taxon>Gammaproteobacteria</taxon>
        <taxon>Moraxellales</taxon>
        <taxon>Moraxellaceae</taxon>
        <taxon>Acinetobacter</taxon>
    </lineage>
</organism>
<proteinExistence type="inferred from homology"/>